<gene>
    <name evidence="2" type="primary">catE</name>
    <name evidence="2" type="ORF">Back11_55330</name>
</gene>
<dbReference type="GO" id="GO:0004462">
    <property type="term" value="F:lactoylglutathione lyase activity"/>
    <property type="evidence" value="ECO:0007669"/>
    <property type="project" value="InterPro"/>
</dbReference>
<evidence type="ECO:0000256" key="1">
    <source>
        <dbReference type="ARBA" id="ARBA00022723"/>
    </source>
</evidence>
<dbReference type="InterPro" id="IPR004360">
    <property type="entry name" value="Glyas_Fos-R_dOase_dom"/>
</dbReference>
<dbReference type="CDD" id="cd07255">
    <property type="entry name" value="VOC_BsCatE_like_N"/>
    <property type="match status" value="1"/>
</dbReference>
<dbReference type="PROSITE" id="PS51819">
    <property type="entry name" value="VOC"/>
    <property type="match status" value="2"/>
</dbReference>
<dbReference type="InterPro" id="IPR037523">
    <property type="entry name" value="VOC_core"/>
</dbReference>
<evidence type="ECO:0000313" key="3">
    <source>
        <dbReference type="Proteomes" id="UP000275368"/>
    </source>
</evidence>
<keyword evidence="3" id="KW-1185">Reference proteome</keyword>
<sequence length="284" mass="31129">MFESIHPGTSIGQVSLRVSDLQRSIEFYRNIVGLQVLREENGMAELTADGKTPLLTLKEIPGAVVRPRRSGAGLYHFAILLPDRKSLGLSLRHLVQSGIHIGQADHLVSEALYIADPDNNGIEIYRDRPRTEWQRDQKGEYIMAVDPIDWDGLLEEAGDEAWHGLPEGTIIGHIHLHVTDLEATKQFYHDVLGFDIVAHMEKSALFISAGGYHHHIGLNTWAGVGAPLTPADSPGLSYYQIKLEDQAALDAVIGRLSAAGINIEHNSGSVIVLDPSGIEIHLVI</sequence>
<dbReference type="GO" id="GO:0046872">
    <property type="term" value="F:metal ion binding"/>
    <property type="evidence" value="ECO:0007669"/>
    <property type="project" value="UniProtKB-KW"/>
</dbReference>
<dbReference type="SUPFAM" id="SSF54593">
    <property type="entry name" value="Glyoxalase/Bleomycin resistance protein/Dihydroxybiphenyl dioxygenase"/>
    <property type="match status" value="2"/>
</dbReference>
<evidence type="ECO:0000313" key="2">
    <source>
        <dbReference type="EMBL" id="BBH24188.1"/>
    </source>
</evidence>
<protein>
    <submittedName>
        <fullName evidence="2">Catechol-2,3-dioxygenase</fullName>
    </submittedName>
</protein>
<dbReference type="AlphaFoldDB" id="A0A3G9JJC3"/>
<organism evidence="2 3">
    <name type="scientific">Paenibacillus baekrokdamisoli</name>
    <dbReference type="NCBI Taxonomy" id="1712516"/>
    <lineage>
        <taxon>Bacteria</taxon>
        <taxon>Bacillati</taxon>
        <taxon>Bacillota</taxon>
        <taxon>Bacilli</taxon>
        <taxon>Bacillales</taxon>
        <taxon>Paenibacillaceae</taxon>
        <taxon>Paenibacillus</taxon>
    </lineage>
</organism>
<dbReference type="PROSITE" id="PS00934">
    <property type="entry name" value="GLYOXALASE_I_1"/>
    <property type="match status" value="1"/>
</dbReference>
<dbReference type="PANTHER" id="PTHR43279:SF1">
    <property type="entry name" value="CATECHOL-2,3-DIOXYGENASE"/>
    <property type="match status" value="1"/>
</dbReference>
<dbReference type="Gene3D" id="3.10.180.10">
    <property type="entry name" value="2,3-Dihydroxybiphenyl 1,2-Dioxygenase, domain 1"/>
    <property type="match status" value="2"/>
</dbReference>
<keyword evidence="1" id="KW-0479">Metal-binding</keyword>
<dbReference type="InterPro" id="IPR029068">
    <property type="entry name" value="Glyas_Bleomycin-R_OHBP_Dase"/>
</dbReference>
<dbReference type="Proteomes" id="UP000275368">
    <property type="component" value="Chromosome"/>
</dbReference>
<dbReference type="EMBL" id="AP019308">
    <property type="protein sequence ID" value="BBH24188.1"/>
    <property type="molecule type" value="Genomic_DNA"/>
</dbReference>
<dbReference type="Pfam" id="PF00903">
    <property type="entry name" value="Glyoxalase"/>
    <property type="match status" value="2"/>
</dbReference>
<keyword evidence="2" id="KW-0223">Dioxygenase</keyword>
<keyword evidence="2" id="KW-0560">Oxidoreductase</keyword>
<dbReference type="GO" id="GO:0051213">
    <property type="term" value="F:dioxygenase activity"/>
    <property type="evidence" value="ECO:0007669"/>
    <property type="project" value="UniProtKB-KW"/>
</dbReference>
<reference evidence="2 3" key="1">
    <citation type="submission" date="2018-11" db="EMBL/GenBank/DDBJ databases">
        <title>Complete genome sequence of Paenibacillus baekrokdamisoli strain KCTC 33723.</title>
        <authorList>
            <person name="Kang S.W."/>
            <person name="Lee K.C."/>
            <person name="Kim K.K."/>
            <person name="Kim J.S."/>
            <person name="Kim D.S."/>
            <person name="Ko S.H."/>
            <person name="Yang S.H."/>
            <person name="Lee J.S."/>
        </authorList>
    </citation>
    <scope>NUCLEOTIDE SEQUENCE [LARGE SCALE GENOMIC DNA]</scope>
    <source>
        <strain evidence="2 3">KCTC 33723</strain>
    </source>
</reference>
<proteinExistence type="predicted"/>
<dbReference type="OrthoDB" id="9792626at2"/>
<dbReference type="KEGG" id="pbk:Back11_55330"/>
<name>A0A3G9JJC3_9BACL</name>
<dbReference type="PANTHER" id="PTHR43279">
    <property type="entry name" value="CATECHOL-2,3-DIOXYGENASE"/>
    <property type="match status" value="1"/>
</dbReference>
<dbReference type="CDD" id="cd16359">
    <property type="entry name" value="VOC_BsCatE_like_C"/>
    <property type="match status" value="1"/>
</dbReference>
<accession>A0A3G9JJC3</accession>
<dbReference type="RefSeq" id="WP_125664235.1">
    <property type="nucleotide sequence ID" value="NZ_AP019308.1"/>
</dbReference>
<dbReference type="InterPro" id="IPR018146">
    <property type="entry name" value="Glyoxalase_1_CS"/>
</dbReference>